<name>A0AAV8ZV15_9CUCU</name>
<evidence type="ECO:0000313" key="2">
    <source>
        <dbReference type="Proteomes" id="UP001162156"/>
    </source>
</evidence>
<proteinExistence type="predicted"/>
<keyword evidence="2" id="KW-1185">Reference proteome</keyword>
<reference evidence="1" key="1">
    <citation type="journal article" date="2023" name="Insect Mol. Biol.">
        <title>Genome sequencing provides insights into the evolution of gene families encoding plant cell wall-degrading enzymes in longhorned beetles.</title>
        <authorList>
            <person name="Shin N.R."/>
            <person name="Okamura Y."/>
            <person name="Kirsch R."/>
            <person name="Pauchet Y."/>
        </authorList>
    </citation>
    <scope>NUCLEOTIDE SEQUENCE</scope>
    <source>
        <strain evidence="1">RBIC_L_NR</strain>
    </source>
</reference>
<gene>
    <name evidence="1" type="ORF">NQ314_000574</name>
</gene>
<accession>A0AAV8ZV15</accession>
<dbReference type="EMBL" id="JANEYF010000170">
    <property type="protein sequence ID" value="KAJ8971718.1"/>
    <property type="molecule type" value="Genomic_DNA"/>
</dbReference>
<evidence type="ECO:0000313" key="1">
    <source>
        <dbReference type="EMBL" id="KAJ8971718.1"/>
    </source>
</evidence>
<dbReference type="AlphaFoldDB" id="A0AAV8ZV15"/>
<organism evidence="1 2">
    <name type="scientific">Rhamnusium bicolor</name>
    <dbReference type="NCBI Taxonomy" id="1586634"/>
    <lineage>
        <taxon>Eukaryota</taxon>
        <taxon>Metazoa</taxon>
        <taxon>Ecdysozoa</taxon>
        <taxon>Arthropoda</taxon>
        <taxon>Hexapoda</taxon>
        <taxon>Insecta</taxon>
        <taxon>Pterygota</taxon>
        <taxon>Neoptera</taxon>
        <taxon>Endopterygota</taxon>
        <taxon>Coleoptera</taxon>
        <taxon>Polyphaga</taxon>
        <taxon>Cucujiformia</taxon>
        <taxon>Chrysomeloidea</taxon>
        <taxon>Cerambycidae</taxon>
        <taxon>Lepturinae</taxon>
        <taxon>Rhagiini</taxon>
        <taxon>Rhamnusium</taxon>
    </lineage>
</organism>
<comment type="caution">
    <text evidence="1">The sequence shown here is derived from an EMBL/GenBank/DDBJ whole genome shotgun (WGS) entry which is preliminary data.</text>
</comment>
<dbReference type="Proteomes" id="UP001162156">
    <property type="component" value="Unassembled WGS sequence"/>
</dbReference>
<sequence>MKYLAAGNTFQDMDFAYYRGKSTIAKIVRYVCRAIWDHLKNVELPKLTEVLMEQIAQDFDKKANFSNCMGALNGKHIRIVCSDHGGSLILIINSFMST</sequence>
<protein>
    <submittedName>
        <fullName evidence="1">Uncharacterized protein</fullName>
    </submittedName>
</protein>